<dbReference type="STRING" id="1392250.A0A2I2G0H4"/>
<dbReference type="Proteomes" id="UP000234275">
    <property type="component" value="Unassembled WGS sequence"/>
</dbReference>
<accession>A0A2I2G0H4</accession>
<name>A0A2I2G0H4_9EURO</name>
<comment type="caution">
    <text evidence="1">The sequence shown here is derived from an EMBL/GenBank/DDBJ whole genome shotgun (WGS) entry which is preliminary data.</text>
</comment>
<sequence length="394" mass="46437">MPMSRIMSKRFYAPLPQPFDPCLYCVACGAEFPMHDPRDIYDEREDWTRLRKKRKNRVAYVSDQELEQTDFKRHPELWSFFYRTILDDPQSGSLRLSGISDHRSWGWYPLPAPLDIHKARIGGIPNPDGRHNVDFHMVNMLNADWNREKGQLIGYPIHVPCWLLLDRVIGHEIIRDNLRPFIQAVEGFWKDNSKLWEVLLTHSQEEDECYEKGQHWLKDPPKIKKKPNQRQRSFPIKQVTPKPWHEPGSPYRIPAIQDLIDKACQVKDGHRHPIIHNHMVSMMPIEIAVMIIDMIYRGQKHSQARINDTWNALYAFQWTLPDTYWQSRCNPELVFEIDDLAQSGKAVDWPYLCLGLEELLLDEDWYCNSGLNNRGRTMSIMSGIRKRFLVLLDA</sequence>
<dbReference type="RefSeq" id="XP_024701687.1">
    <property type="nucleotide sequence ID" value="XM_024847791.1"/>
</dbReference>
<dbReference type="VEuPathDB" id="FungiDB:P170DRAFT_427707"/>
<evidence type="ECO:0000313" key="1">
    <source>
        <dbReference type="EMBL" id="PLB46385.1"/>
    </source>
</evidence>
<protein>
    <submittedName>
        <fullName evidence="1">Uncharacterized protein</fullName>
    </submittedName>
</protein>
<proteinExistence type="predicted"/>
<organism evidence="1 2">
    <name type="scientific">Aspergillus steynii IBT 23096</name>
    <dbReference type="NCBI Taxonomy" id="1392250"/>
    <lineage>
        <taxon>Eukaryota</taxon>
        <taxon>Fungi</taxon>
        <taxon>Dikarya</taxon>
        <taxon>Ascomycota</taxon>
        <taxon>Pezizomycotina</taxon>
        <taxon>Eurotiomycetes</taxon>
        <taxon>Eurotiomycetidae</taxon>
        <taxon>Eurotiales</taxon>
        <taxon>Aspergillaceae</taxon>
        <taxon>Aspergillus</taxon>
        <taxon>Aspergillus subgen. Circumdati</taxon>
    </lineage>
</organism>
<evidence type="ECO:0000313" key="2">
    <source>
        <dbReference type="Proteomes" id="UP000234275"/>
    </source>
</evidence>
<reference evidence="1 2" key="1">
    <citation type="submission" date="2016-12" db="EMBL/GenBank/DDBJ databases">
        <title>The genomes of Aspergillus section Nigri reveals drivers in fungal speciation.</title>
        <authorList>
            <consortium name="DOE Joint Genome Institute"/>
            <person name="Vesth T.C."/>
            <person name="Nybo J."/>
            <person name="Theobald S."/>
            <person name="Brandl J."/>
            <person name="Frisvad J.C."/>
            <person name="Nielsen K.F."/>
            <person name="Lyhne E.K."/>
            <person name="Kogle M.E."/>
            <person name="Kuo A."/>
            <person name="Riley R."/>
            <person name="Clum A."/>
            <person name="Nolan M."/>
            <person name="Lipzen A."/>
            <person name="Salamov A."/>
            <person name="Henrissat B."/>
            <person name="Wiebenga A."/>
            <person name="De Vries R.P."/>
            <person name="Grigoriev I.V."/>
            <person name="Mortensen U.H."/>
            <person name="Andersen M.R."/>
            <person name="Baker S.E."/>
        </authorList>
    </citation>
    <scope>NUCLEOTIDE SEQUENCE [LARGE SCALE GENOMIC DNA]</scope>
    <source>
        <strain evidence="1 2">IBT 23096</strain>
    </source>
</reference>
<keyword evidence="2" id="KW-1185">Reference proteome</keyword>
<dbReference type="EMBL" id="MSFO01000006">
    <property type="protein sequence ID" value="PLB46385.1"/>
    <property type="molecule type" value="Genomic_DNA"/>
</dbReference>
<gene>
    <name evidence="1" type="ORF">P170DRAFT_427707</name>
</gene>
<dbReference type="AlphaFoldDB" id="A0A2I2G0H4"/>
<dbReference type="GeneID" id="36555490"/>
<dbReference type="OrthoDB" id="4524525at2759"/>